<keyword evidence="3" id="KW-1185">Reference proteome</keyword>
<evidence type="ECO:0000313" key="3">
    <source>
        <dbReference type="Proteomes" id="UP001275084"/>
    </source>
</evidence>
<reference evidence="2" key="1">
    <citation type="journal article" date="2023" name="Mol. Phylogenet. Evol.">
        <title>Genome-scale phylogeny and comparative genomics of the fungal order Sordariales.</title>
        <authorList>
            <person name="Hensen N."/>
            <person name="Bonometti L."/>
            <person name="Westerberg I."/>
            <person name="Brannstrom I.O."/>
            <person name="Guillou S."/>
            <person name="Cros-Aarteil S."/>
            <person name="Calhoun S."/>
            <person name="Haridas S."/>
            <person name="Kuo A."/>
            <person name="Mondo S."/>
            <person name="Pangilinan J."/>
            <person name="Riley R."/>
            <person name="LaButti K."/>
            <person name="Andreopoulos B."/>
            <person name="Lipzen A."/>
            <person name="Chen C."/>
            <person name="Yan M."/>
            <person name="Daum C."/>
            <person name="Ng V."/>
            <person name="Clum A."/>
            <person name="Steindorff A."/>
            <person name="Ohm R.A."/>
            <person name="Martin F."/>
            <person name="Silar P."/>
            <person name="Natvig D.O."/>
            <person name="Lalanne C."/>
            <person name="Gautier V."/>
            <person name="Ament-Velasquez S.L."/>
            <person name="Kruys A."/>
            <person name="Hutchinson M.I."/>
            <person name="Powell A.J."/>
            <person name="Barry K."/>
            <person name="Miller A.N."/>
            <person name="Grigoriev I.V."/>
            <person name="Debuchy R."/>
            <person name="Gladieux P."/>
            <person name="Hiltunen Thoren M."/>
            <person name="Johannesson H."/>
        </authorList>
    </citation>
    <scope>NUCLEOTIDE SEQUENCE</scope>
    <source>
        <strain evidence="2">CBS 955.72</strain>
    </source>
</reference>
<comment type="caution">
    <text evidence="2">The sequence shown here is derived from an EMBL/GenBank/DDBJ whole genome shotgun (WGS) entry which is preliminary data.</text>
</comment>
<proteinExistence type="predicted"/>
<keyword evidence="1" id="KW-0472">Membrane</keyword>
<keyword evidence="1" id="KW-1133">Transmembrane helix</keyword>
<organism evidence="2 3">
    <name type="scientific">Lasiosphaeria hispida</name>
    <dbReference type="NCBI Taxonomy" id="260671"/>
    <lineage>
        <taxon>Eukaryota</taxon>
        <taxon>Fungi</taxon>
        <taxon>Dikarya</taxon>
        <taxon>Ascomycota</taxon>
        <taxon>Pezizomycotina</taxon>
        <taxon>Sordariomycetes</taxon>
        <taxon>Sordariomycetidae</taxon>
        <taxon>Sordariales</taxon>
        <taxon>Lasiosphaeriaceae</taxon>
        <taxon>Lasiosphaeria</taxon>
    </lineage>
</organism>
<name>A0AAJ0ME47_9PEZI</name>
<reference evidence="2" key="2">
    <citation type="submission" date="2023-06" db="EMBL/GenBank/DDBJ databases">
        <authorList>
            <consortium name="Lawrence Berkeley National Laboratory"/>
            <person name="Haridas S."/>
            <person name="Hensen N."/>
            <person name="Bonometti L."/>
            <person name="Westerberg I."/>
            <person name="Brannstrom I.O."/>
            <person name="Guillou S."/>
            <person name="Cros-Aarteil S."/>
            <person name="Calhoun S."/>
            <person name="Kuo A."/>
            <person name="Mondo S."/>
            <person name="Pangilinan J."/>
            <person name="Riley R."/>
            <person name="Labutti K."/>
            <person name="Andreopoulos B."/>
            <person name="Lipzen A."/>
            <person name="Chen C."/>
            <person name="Yanf M."/>
            <person name="Daum C."/>
            <person name="Ng V."/>
            <person name="Clum A."/>
            <person name="Steindorff A."/>
            <person name="Ohm R."/>
            <person name="Martin F."/>
            <person name="Silar P."/>
            <person name="Natvig D."/>
            <person name="Lalanne C."/>
            <person name="Gautier V."/>
            <person name="Ament-Velasquez S.L."/>
            <person name="Kruys A."/>
            <person name="Hutchinson M.I."/>
            <person name="Powell A.J."/>
            <person name="Barry K."/>
            <person name="Miller A.N."/>
            <person name="Grigoriev I.V."/>
            <person name="Debuchy R."/>
            <person name="Gladieux P."/>
            <person name="Thoren M.H."/>
            <person name="Johannesson H."/>
        </authorList>
    </citation>
    <scope>NUCLEOTIDE SEQUENCE</scope>
    <source>
        <strain evidence="2">CBS 955.72</strain>
    </source>
</reference>
<sequence>MDKIWMSQARPCRSVTFEVLEGTENAVEVPFCPMASPAAQPFATTAPRLPFGPHMPPCLPFRGRWSGPRPRPICRLSPRPITGVSLLGVPFPLARHVLAARAWCCCARLNTWRRLVCPSDHGCVRLSCLSRRKYLIAVAVAVAARVTWVVTWAERLRFVLASIGIGLRRLCLLSPVTCSPFFSQASKVQDCRFAPFDRSRRSQRAAR</sequence>
<dbReference type="EMBL" id="JAUIQD010000004">
    <property type="protein sequence ID" value="KAK3353121.1"/>
    <property type="molecule type" value="Genomic_DNA"/>
</dbReference>
<keyword evidence="1" id="KW-0812">Transmembrane</keyword>
<dbReference type="Proteomes" id="UP001275084">
    <property type="component" value="Unassembled WGS sequence"/>
</dbReference>
<feature type="transmembrane region" description="Helical" evidence="1">
    <location>
        <begin position="134"/>
        <end position="153"/>
    </location>
</feature>
<accession>A0AAJ0ME47</accession>
<protein>
    <submittedName>
        <fullName evidence="2">Uncharacterized protein</fullName>
    </submittedName>
</protein>
<evidence type="ECO:0000313" key="2">
    <source>
        <dbReference type="EMBL" id="KAK3353121.1"/>
    </source>
</evidence>
<evidence type="ECO:0000256" key="1">
    <source>
        <dbReference type="SAM" id="Phobius"/>
    </source>
</evidence>
<dbReference type="AlphaFoldDB" id="A0AAJ0ME47"/>
<gene>
    <name evidence="2" type="ORF">B0T25DRAFT_543720</name>
</gene>